<keyword evidence="2" id="KW-0698">rRNA processing</keyword>
<accession>A0A1G7A1D5</accession>
<comment type="catalytic activity">
    <reaction evidence="5">
        <text>uridine(516) in 16S rRNA = pseudouridine(516) in 16S rRNA</text>
        <dbReference type="Rhea" id="RHEA:38867"/>
        <dbReference type="Rhea" id="RHEA-COMP:10089"/>
        <dbReference type="Rhea" id="RHEA-COMP:10090"/>
        <dbReference type="ChEBI" id="CHEBI:65314"/>
        <dbReference type="ChEBI" id="CHEBI:65315"/>
        <dbReference type="EC" id="5.4.99.19"/>
    </reaction>
</comment>
<dbReference type="PANTHER" id="PTHR47683">
    <property type="entry name" value="PSEUDOURIDINE SYNTHASE FAMILY PROTEIN-RELATED"/>
    <property type="match status" value="1"/>
</dbReference>
<dbReference type="InterPro" id="IPR050343">
    <property type="entry name" value="RsuA_PseudoU_synthase"/>
</dbReference>
<dbReference type="Pfam" id="PF00849">
    <property type="entry name" value="PseudoU_synth_2"/>
    <property type="match status" value="1"/>
</dbReference>
<reference evidence="10 11" key="1">
    <citation type="submission" date="2016-10" db="EMBL/GenBank/DDBJ databases">
        <authorList>
            <person name="de Groot N.N."/>
        </authorList>
    </citation>
    <scope>NUCLEOTIDE SEQUENCE [LARGE SCALE GENOMIC DNA]</scope>
    <source>
        <strain evidence="10 11">DSM 16957</strain>
    </source>
</reference>
<dbReference type="RefSeq" id="WP_091245587.1">
    <property type="nucleotide sequence ID" value="NZ_FNAG01000017.1"/>
</dbReference>
<dbReference type="Gene3D" id="3.10.290.10">
    <property type="entry name" value="RNA-binding S4 domain"/>
    <property type="match status" value="1"/>
</dbReference>
<dbReference type="PROSITE" id="PS50889">
    <property type="entry name" value="S4"/>
    <property type="match status" value="1"/>
</dbReference>
<dbReference type="Gene3D" id="3.30.70.580">
    <property type="entry name" value="Pseudouridine synthase I, catalytic domain, N-terminal subdomain"/>
    <property type="match status" value="1"/>
</dbReference>
<dbReference type="GO" id="GO:0003723">
    <property type="term" value="F:RNA binding"/>
    <property type="evidence" value="ECO:0007669"/>
    <property type="project" value="UniProtKB-KW"/>
</dbReference>
<keyword evidence="4 8" id="KW-0413">Isomerase</keyword>
<dbReference type="InterPro" id="IPR042092">
    <property type="entry name" value="PsdUridine_s_RsuA/RluB/E/F_cat"/>
</dbReference>
<dbReference type="STRING" id="265719.SAMN04488509_11721"/>
<evidence type="ECO:0000256" key="4">
    <source>
        <dbReference type="ARBA" id="ARBA00023235"/>
    </source>
</evidence>
<evidence type="ECO:0000256" key="3">
    <source>
        <dbReference type="ARBA" id="ARBA00022884"/>
    </source>
</evidence>
<gene>
    <name evidence="10" type="ORF">SAMN04488509_11721</name>
</gene>
<dbReference type="EC" id="5.4.99.-" evidence="8"/>
<dbReference type="CDD" id="cd02553">
    <property type="entry name" value="PseudoU_synth_RsuA"/>
    <property type="match status" value="1"/>
</dbReference>
<dbReference type="GO" id="GO:0160136">
    <property type="term" value="F:16S rRNA pseudouridine(516) synthase activity"/>
    <property type="evidence" value="ECO:0007669"/>
    <property type="project" value="UniProtKB-EC"/>
</dbReference>
<evidence type="ECO:0000313" key="11">
    <source>
        <dbReference type="Proteomes" id="UP000199603"/>
    </source>
</evidence>
<dbReference type="EMBL" id="FNAG01000017">
    <property type="protein sequence ID" value="SDE07865.1"/>
    <property type="molecule type" value="Genomic_DNA"/>
</dbReference>
<dbReference type="Gene3D" id="3.30.70.1560">
    <property type="entry name" value="Alpha-L RNA-binding motif"/>
    <property type="match status" value="1"/>
</dbReference>
<dbReference type="SUPFAM" id="SSF55120">
    <property type="entry name" value="Pseudouridine synthase"/>
    <property type="match status" value="1"/>
</dbReference>
<dbReference type="Proteomes" id="UP000199603">
    <property type="component" value="Unassembled WGS sequence"/>
</dbReference>
<evidence type="ECO:0000256" key="5">
    <source>
        <dbReference type="ARBA" id="ARBA00036749"/>
    </source>
</evidence>
<evidence type="ECO:0000256" key="1">
    <source>
        <dbReference type="ARBA" id="ARBA00008348"/>
    </source>
</evidence>
<dbReference type="InterPro" id="IPR006145">
    <property type="entry name" value="PsdUridine_synth_RsuA/RluA"/>
</dbReference>
<dbReference type="SUPFAM" id="SSF55174">
    <property type="entry name" value="Alpha-L RNA-binding motif"/>
    <property type="match status" value="1"/>
</dbReference>
<evidence type="ECO:0000256" key="2">
    <source>
        <dbReference type="ARBA" id="ARBA00022552"/>
    </source>
</evidence>
<dbReference type="InterPro" id="IPR018496">
    <property type="entry name" value="PsdUridine_synth_RsuA/RluB_CS"/>
</dbReference>
<dbReference type="GO" id="GO:0001522">
    <property type="term" value="P:pseudouridine synthesis"/>
    <property type="evidence" value="ECO:0007669"/>
    <property type="project" value="InterPro"/>
</dbReference>
<evidence type="ECO:0000256" key="8">
    <source>
        <dbReference type="RuleBase" id="RU003887"/>
    </source>
</evidence>
<sequence>MRLDRLIANLGYGSRREVQAWCREGYITDRAGTPLRHDANVEPANVLFDGEELDPVAPLTLMLHKPAGYTCSTKDTGRLVYELLPERFRFRDPVLSTVGRLDRETSGLLLFTDDGALLHRIISPKQHVPKVYEAVLAEPLRGDEAELFGSGTLMLEGEDTPLKPASFEALGANHARLTLHEGRYHQVRRMFGAVGNRVAELHRSAVGGLTLEGLDEGQWRRLDESDLRRVFDAGA</sequence>
<dbReference type="OrthoDB" id="9807213at2"/>
<proteinExistence type="inferred from homology"/>
<name>A0A1G7A1D5_9GAMM</name>
<evidence type="ECO:0000256" key="7">
    <source>
        <dbReference type="PROSITE-ProRule" id="PRU00182"/>
    </source>
</evidence>
<keyword evidence="3 7" id="KW-0694">RNA-binding</keyword>
<comment type="similarity">
    <text evidence="1 8">Belongs to the pseudouridine synthase RsuA family.</text>
</comment>
<evidence type="ECO:0000313" key="10">
    <source>
        <dbReference type="EMBL" id="SDE07865.1"/>
    </source>
</evidence>
<organism evidence="10 11">
    <name type="scientific">Aquimonas voraii</name>
    <dbReference type="NCBI Taxonomy" id="265719"/>
    <lineage>
        <taxon>Bacteria</taxon>
        <taxon>Pseudomonadati</taxon>
        <taxon>Pseudomonadota</taxon>
        <taxon>Gammaproteobacteria</taxon>
        <taxon>Lysobacterales</taxon>
        <taxon>Lysobacteraceae</taxon>
        <taxon>Aquimonas</taxon>
    </lineage>
</organism>
<dbReference type="NCBIfam" id="TIGR00093">
    <property type="entry name" value="pseudouridine synthase"/>
    <property type="match status" value="1"/>
</dbReference>
<dbReference type="InterPro" id="IPR020103">
    <property type="entry name" value="PsdUridine_synth_cat_dom_sf"/>
</dbReference>
<dbReference type="AlphaFoldDB" id="A0A1G7A1D5"/>
<protein>
    <recommendedName>
        <fullName evidence="8">Pseudouridine synthase</fullName>
        <ecNumber evidence="8">5.4.99.-</ecNumber>
    </recommendedName>
</protein>
<evidence type="ECO:0000256" key="6">
    <source>
        <dbReference type="ARBA" id="ARBA00037590"/>
    </source>
</evidence>
<feature type="domain" description="Pseudouridine synthase RsuA/RluA-like" evidence="9">
    <location>
        <begin position="61"/>
        <end position="191"/>
    </location>
</feature>
<evidence type="ECO:0000259" key="9">
    <source>
        <dbReference type="Pfam" id="PF00849"/>
    </source>
</evidence>
<dbReference type="PROSITE" id="PS01149">
    <property type="entry name" value="PSI_RSU"/>
    <property type="match status" value="1"/>
</dbReference>
<dbReference type="InterPro" id="IPR036986">
    <property type="entry name" value="S4_RNA-bd_sf"/>
</dbReference>
<dbReference type="PANTHER" id="PTHR47683:SF4">
    <property type="entry name" value="PSEUDOURIDINE SYNTHASE"/>
    <property type="match status" value="1"/>
</dbReference>
<dbReference type="InterPro" id="IPR020094">
    <property type="entry name" value="TruA/RsuA/RluB/E/F_N"/>
</dbReference>
<comment type="function">
    <text evidence="6">Responsible for synthesis of pseudouridine from uracil-516 in 16S ribosomal RNA.</text>
</comment>
<dbReference type="GO" id="GO:0006364">
    <property type="term" value="P:rRNA processing"/>
    <property type="evidence" value="ECO:0007669"/>
    <property type="project" value="UniProtKB-KW"/>
</dbReference>
<dbReference type="InterPro" id="IPR000748">
    <property type="entry name" value="PsdUridine_synth_RsuA/RluB/E/F"/>
</dbReference>
<keyword evidence="11" id="KW-1185">Reference proteome</keyword>